<gene>
    <name evidence="2" type="ORF">RB653_005217</name>
</gene>
<dbReference type="InterPro" id="IPR027365">
    <property type="entry name" value="GNAT_acetyltra_YdfB-like"/>
</dbReference>
<evidence type="ECO:0000313" key="3">
    <source>
        <dbReference type="Proteomes" id="UP001344447"/>
    </source>
</evidence>
<dbReference type="EMBL" id="JAVFKY010000001">
    <property type="protein sequence ID" value="KAK5583619.1"/>
    <property type="molecule type" value="Genomic_DNA"/>
</dbReference>
<dbReference type="PANTHER" id="PTHR31143:SF2">
    <property type="entry name" value="FR47-LIKE DOMAIN-CONTAINING PROTEIN-RELATED"/>
    <property type="match status" value="1"/>
</dbReference>
<dbReference type="Proteomes" id="UP001344447">
    <property type="component" value="Unassembled WGS sequence"/>
</dbReference>
<dbReference type="PANTHER" id="PTHR31143">
    <property type="match status" value="1"/>
</dbReference>
<protein>
    <recommendedName>
        <fullName evidence="1">GCN5-related N-acetyltransferase Rv2170-like domain-containing protein</fullName>
    </recommendedName>
</protein>
<evidence type="ECO:0000313" key="2">
    <source>
        <dbReference type="EMBL" id="KAK5583619.1"/>
    </source>
</evidence>
<evidence type="ECO:0000259" key="1">
    <source>
        <dbReference type="Pfam" id="PF08445"/>
    </source>
</evidence>
<accession>A0AAN7U0W0</accession>
<reference evidence="2 3" key="1">
    <citation type="submission" date="2023-11" db="EMBL/GenBank/DDBJ databases">
        <title>Dfirmibasis_genome.</title>
        <authorList>
            <person name="Edelbroek B."/>
            <person name="Kjellin J."/>
            <person name="Jerlstrom-Hultqvist J."/>
            <person name="Soderbom F."/>
        </authorList>
    </citation>
    <scope>NUCLEOTIDE SEQUENCE [LARGE SCALE GENOMIC DNA]</scope>
    <source>
        <strain evidence="2 3">TNS-C-14</strain>
    </source>
</reference>
<name>A0AAN7U0W0_9MYCE</name>
<organism evidence="2 3">
    <name type="scientific">Dictyostelium firmibasis</name>
    <dbReference type="NCBI Taxonomy" id="79012"/>
    <lineage>
        <taxon>Eukaryota</taxon>
        <taxon>Amoebozoa</taxon>
        <taxon>Evosea</taxon>
        <taxon>Eumycetozoa</taxon>
        <taxon>Dictyostelia</taxon>
        <taxon>Dictyosteliales</taxon>
        <taxon>Dictyosteliaceae</taxon>
        <taxon>Dictyostelium</taxon>
    </lineage>
</organism>
<dbReference type="Pfam" id="PF08445">
    <property type="entry name" value="FR47"/>
    <property type="match status" value="1"/>
</dbReference>
<sequence>MNSVKLQLFKHDISFNTLLEARGFKQIFRIENPLELGNVLSFTDSITEPNVLFLFDIISCDISIFTINLEILDKVFEGINFSIGFLTPYKDEIDYSNIKYKTPSFDSHFKHSETLTFKAVTLDIEEIILKHLKNYYNTLRNNFGIFDSFYLPIDNKEETIKKLNKNIDDNVNSLTIEDSEYVNNNWPYKSNESIHFIKWACSQEISASYRIKNEETGENDLVSWILMYPDASIGSLFSDPKYRGKGFARKVSSLIILKKLQSQPTQLPYLFIKIDNTPSQSLMRSLGFKTDTQVKWIVCSNNK</sequence>
<dbReference type="AlphaFoldDB" id="A0AAN7U0W0"/>
<dbReference type="InterPro" id="IPR016181">
    <property type="entry name" value="Acyl_CoA_acyltransferase"/>
</dbReference>
<comment type="caution">
    <text evidence="2">The sequence shown here is derived from an EMBL/GenBank/DDBJ whole genome shotgun (WGS) entry which is preliminary data.</text>
</comment>
<dbReference type="GO" id="GO:0016747">
    <property type="term" value="F:acyltransferase activity, transferring groups other than amino-acyl groups"/>
    <property type="evidence" value="ECO:0007669"/>
    <property type="project" value="InterPro"/>
</dbReference>
<proteinExistence type="predicted"/>
<dbReference type="Gene3D" id="3.40.630.30">
    <property type="match status" value="1"/>
</dbReference>
<feature type="domain" description="GCN5-related N-acetyltransferase Rv2170-like" evidence="1">
    <location>
        <begin position="218"/>
        <end position="297"/>
    </location>
</feature>
<dbReference type="SUPFAM" id="SSF55729">
    <property type="entry name" value="Acyl-CoA N-acyltransferases (Nat)"/>
    <property type="match status" value="1"/>
</dbReference>
<keyword evidence="3" id="KW-1185">Reference proteome</keyword>
<dbReference type="InterPro" id="IPR013653">
    <property type="entry name" value="GCN5-like_dom"/>
</dbReference>